<protein>
    <submittedName>
        <fullName evidence="1">Uncharacterized protein</fullName>
    </submittedName>
</protein>
<accession>A0ACC1MJI2</accession>
<gene>
    <name evidence="1" type="ORF">NQ176_g10170</name>
</gene>
<evidence type="ECO:0000313" key="1">
    <source>
        <dbReference type="EMBL" id="KAJ2966393.1"/>
    </source>
</evidence>
<organism evidence="1 2">
    <name type="scientific">Zarea fungicola</name>
    <dbReference type="NCBI Taxonomy" id="93591"/>
    <lineage>
        <taxon>Eukaryota</taxon>
        <taxon>Fungi</taxon>
        <taxon>Dikarya</taxon>
        <taxon>Ascomycota</taxon>
        <taxon>Pezizomycotina</taxon>
        <taxon>Sordariomycetes</taxon>
        <taxon>Hypocreomycetidae</taxon>
        <taxon>Hypocreales</taxon>
        <taxon>Cordycipitaceae</taxon>
        <taxon>Zarea</taxon>
    </lineage>
</organism>
<name>A0ACC1MJI2_9HYPO</name>
<keyword evidence="2" id="KW-1185">Reference proteome</keyword>
<reference evidence="1" key="1">
    <citation type="submission" date="2022-08" db="EMBL/GenBank/DDBJ databases">
        <title>Genome Sequence of Lecanicillium fungicola.</title>
        <authorList>
            <person name="Buettner E."/>
        </authorList>
    </citation>
    <scope>NUCLEOTIDE SEQUENCE</scope>
    <source>
        <strain evidence="1">Babe33</strain>
    </source>
</reference>
<dbReference type="EMBL" id="JANJQO010002642">
    <property type="protein sequence ID" value="KAJ2966393.1"/>
    <property type="molecule type" value="Genomic_DNA"/>
</dbReference>
<evidence type="ECO:0000313" key="2">
    <source>
        <dbReference type="Proteomes" id="UP001143910"/>
    </source>
</evidence>
<sequence>MVDKVQKLLGIGKDGIVQTAESQTHDHYPAEKMGIKSSWIVRPRPTMVKREKIVYDWKFDTLGLMADAVEAEQS</sequence>
<dbReference type="Proteomes" id="UP001143910">
    <property type="component" value="Unassembled WGS sequence"/>
</dbReference>
<proteinExistence type="predicted"/>
<comment type="caution">
    <text evidence="1">The sequence shown here is derived from an EMBL/GenBank/DDBJ whole genome shotgun (WGS) entry which is preliminary data.</text>
</comment>